<keyword evidence="8" id="KW-1185">Reference proteome</keyword>
<reference evidence="7 8" key="1">
    <citation type="submission" date="2024-03" db="EMBL/GenBank/DDBJ databases">
        <authorList>
            <person name="Gkanogiannis A."/>
            <person name="Becerra Lopez-Lavalle L."/>
        </authorList>
    </citation>
    <scope>NUCLEOTIDE SEQUENCE [LARGE SCALE GENOMIC DNA]</scope>
</reference>
<evidence type="ECO:0000313" key="8">
    <source>
        <dbReference type="Proteomes" id="UP001642487"/>
    </source>
</evidence>
<dbReference type="Pfam" id="PF03514">
    <property type="entry name" value="GRAS"/>
    <property type="match status" value="1"/>
</dbReference>
<dbReference type="PANTHER" id="PTHR31636">
    <property type="entry name" value="OSJNBA0084A10.13 PROTEIN-RELATED"/>
    <property type="match status" value="1"/>
</dbReference>
<feature type="compositionally biased region" description="Polar residues" evidence="6">
    <location>
        <begin position="1"/>
        <end position="26"/>
    </location>
</feature>
<dbReference type="EMBL" id="OZ021741">
    <property type="protein sequence ID" value="CAK9326162.1"/>
    <property type="molecule type" value="Genomic_DNA"/>
</dbReference>
<keyword evidence="4" id="KW-0539">Nucleus</keyword>
<feature type="region of interest" description="Disordered" evidence="6">
    <location>
        <begin position="257"/>
        <end position="287"/>
    </location>
</feature>
<dbReference type="PROSITE" id="PS50985">
    <property type="entry name" value="GRAS"/>
    <property type="match status" value="1"/>
</dbReference>
<protein>
    <submittedName>
        <fullName evidence="7">Uncharacterized protein</fullName>
    </submittedName>
</protein>
<comment type="subcellular location">
    <subcellularLocation>
        <location evidence="1">Nucleus</location>
    </subcellularLocation>
</comment>
<dbReference type="InterPro" id="IPR005202">
    <property type="entry name" value="TF_GRAS"/>
</dbReference>
<evidence type="ECO:0000256" key="2">
    <source>
        <dbReference type="ARBA" id="ARBA00023015"/>
    </source>
</evidence>
<dbReference type="Proteomes" id="UP001642487">
    <property type="component" value="Chromosome 7"/>
</dbReference>
<gene>
    <name evidence="7" type="ORF">CITCOLO1_LOCUS18500</name>
</gene>
<keyword evidence="3" id="KW-0804">Transcription</keyword>
<comment type="caution">
    <text evidence="5">Lacks conserved residue(s) required for the propagation of feature annotation.</text>
</comment>
<accession>A0ABP0Z063</accession>
<feature type="compositionally biased region" description="Polar residues" evidence="6">
    <location>
        <begin position="33"/>
        <end position="56"/>
    </location>
</feature>
<feature type="compositionally biased region" description="Pro residues" evidence="6">
    <location>
        <begin position="271"/>
        <end position="282"/>
    </location>
</feature>
<evidence type="ECO:0000256" key="4">
    <source>
        <dbReference type="ARBA" id="ARBA00023242"/>
    </source>
</evidence>
<evidence type="ECO:0000256" key="3">
    <source>
        <dbReference type="ARBA" id="ARBA00023163"/>
    </source>
</evidence>
<name>A0ABP0Z063_9ROSI</name>
<evidence type="ECO:0000256" key="1">
    <source>
        <dbReference type="ARBA" id="ARBA00004123"/>
    </source>
</evidence>
<feature type="region of interest" description="SAW" evidence="5">
    <location>
        <begin position="597"/>
        <end position="672"/>
    </location>
</feature>
<feature type="short sequence motif" description="VHIID" evidence="5">
    <location>
        <begin position="421"/>
        <end position="425"/>
    </location>
</feature>
<organism evidence="7 8">
    <name type="scientific">Citrullus colocynthis</name>
    <name type="common">colocynth</name>
    <dbReference type="NCBI Taxonomy" id="252529"/>
    <lineage>
        <taxon>Eukaryota</taxon>
        <taxon>Viridiplantae</taxon>
        <taxon>Streptophyta</taxon>
        <taxon>Embryophyta</taxon>
        <taxon>Tracheophyta</taxon>
        <taxon>Spermatophyta</taxon>
        <taxon>Magnoliopsida</taxon>
        <taxon>eudicotyledons</taxon>
        <taxon>Gunneridae</taxon>
        <taxon>Pentapetalae</taxon>
        <taxon>rosids</taxon>
        <taxon>fabids</taxon>
        <taxon>Cucurbitales</taxon>
        <taxon>Cucurbitaceae</taxon>
        <taxon>Benincaseae</taxon>
        <taxon>Citrullus</taxon>
    </lineage>
</organism>
<feature type="compositionally biased region" description="Low complexity" evidence="6">
    <location>
        <begin position="257"/>
        <end position="270"/>
    </location>
</feature>
<proteinExistence type="inferred from homology"/>
<feature type="short sequence motif" description="LxCxE motif" evidence="5">
    <location>
        <begin position="316"/>
        <end position="320"/>
    </location>
</feature>
<feature type="region of interest" description="VHIID" evidence="5">
    <location>
        <begin position="390"/>
        <end position="455"/>
    </location>
</feature>
<comment type="similarity">
    <text evidence="5">Belongs to the GRAS family.</text>
</comment>
<sequence>MINSLCGSIGSSKTTTDSSSACTTKQHLPLPTSPNESVSAKTTPISSSDLEQTALTPPSLDFPPPKFEIDGDIEIQSPDNSVWESLFADQLDCDFMISSPARSLSSPQSLNFNYYNYNYGQAMMQCSPPRSCSQVGASSSVQKGKGLSPLHKVFNSPSNQYMQAIEGTSSLPTIGELLEDYQEEGFETYQNMAKISGIGESLQYYDISTSSLPPIVFEDLALPNSSNLICGSNQESSTVEREFYNQIGSNITTASLPQQQQDDQDQQGNPPQLPPRLTPPLPKQAQSQLNHSLMAPLPVGSEQEQDSGLQLVHLLLACAEAVAKEDYMLARRYLHHLNRVVTPIGDSMQRVASCFTEALTARLAATLTTAKPASSIPPFPQNSLEILKIYQIVYQACPYVKFAHFTANQAIFEAFEAEERVHVIDLDILQGYQWPAFMQALAARPGGSPFLRITGVGPVIDAVRETGRCLTELAHSLNVPFEFHAIGEQLEALKPNMFNRRVGEALAVNAVNRLHRVPGKSLGNLLGMIRDQAPNIVTLVEQEANHNGPYFLGRFLEALHYYSAIFDSLDATFPPDSAQRAKVEQYIFAPEIRNIVACEGPERIERHERLDKWRKLMEAKGFKGVALSSNAVTQSKILLGLYSCDGYRLTEDKGCLLLGWQDRALIAASAWRC</sequence>
<keyword evidence="2" id="KW-0805">Transcription regulation</keyword>
<evidence type="ECO:0000313" key="7">
    <source>
        <dbReference type="EMBL" id="CAK9326162.1"/>
    </source>
</evidence>
<evidence type="ECO:0000256" key="6">
    <source>
        <dbReference type="SAM" id="MobiDB-lite"/>
    </source>
</evidence>
<feature type="region of interest" description="Disordered" evidence="6">
    <location>
        <begin position="1"/>
        <end position="65"/>
    </location>
</feature>
<evidence type="ECO:0000256" key="5">
    <source>
        <dbReference type="PROSITE-ProRule" id="PRU01191"/>
    </source>
</evidence>